<evidence type="ECO:0000313" key="1">
    <source>
        <dbReference type="EMBL" id="KAJ8039341.1"/>
    </source>
</evidence>
<dbReference type="AlphaFoldDB" id="A0A9Q1C624"/>
<keyword evidence="2" id="KW-1185">Reference proteome</keyword>
<evidence type="ECO:0000313" key="2">
    <source>
        <dbReference type="Proteomes" id="UP001152320"/>
    </source>
</evidence>
<reference evidence="1" key="1">
    <citation type="submission" date="2021-10" db="EMBL/GenBank/DDBJ databases">
        <title>Tropical sea cucumber genome reveals ecological adaptation and Cuvierian tubules defense mechanism.</title>
        <authorList>
            <person name="Chen T."/>
        </authorList>
    </citation>
    <scope>NUCLEOTIDE SEQUENCE</scope>
    <source>
        <strain evidence="1">Nanhai2018</strain>
        <tissue evidence="1">Muscle</tissue>
    </source>
</reference>
<comment type="caution">
    <text evidence="1">The sequence shown here is derived from an EMBL/GenBank/DDBJ whole genome shotgun (WGS) entry which is preliminary data.</text>
</comment>
<proteinExistence type="predicted"/>
<name>A0A9Q1C624_HOLLE</name>
<organism evidence="1 2">
    <name type="scientific">Holothuria leucospilota</name>
    <name type="common">Black long sea cucumber</name>
    <name type="synonym">Mertensiothuria leucospilota</name>
    <dbReference type="NCBI Taxonomy" id="206669"/>
    <lineage>
        <taxon>Eukaryota</taxon>
        <taxon>Metazoa</taxon>
        <taxon>Echinodermata</taxon>
        <taxon>Eleutherozoa</taxon>
        <taxon>Echinozoa</taxon>
        <taxon>Holothuroidea</taxon>
        <taxon>Aspidochirotacea</taxon>
        <taxon>Aspidochirotida</taxon>
        <taxon>Holothuriidae</taxon>
        <taxon>Holothuria</taxon>
    </lineage>
</organism>
<sequence length="104" mass="11285">MVLPIHGRTMIDINATVYQYRPIISKLLAAHGLTGCDKVATHFGIGKAAALLILRTGAHTLANLDDTNCDLSKVIYQATPFVLACYGQDGCTSMTEARKEMWTS</sequence>
<gene>
    <name evidence="1" type="ORF">HOLleu_17022</name>
</gene>
<protein>
    <submittedName>
        <fullName evidence="1">Uncharacterized protein</fullName>
    </submittedName>
</protein>
<dbReference type="Proteomes" id="UP001152320">
    <property type="component" value="Chromosome 7"/>
</dbReference>
<accession>A0A9Q1C624</accession>
<dbReference type="EMBL" id="JAIZAY010000007">
    <property type="protein sequence ID" value="KAJ8039341.1"/>
    <property type="molecule type" value="Genomic_DNA"/>
</dbReference>
<dbReference type="OrthoDB" id="9998845at2759"/>